<proteinExistence type="predicted"/>
<evidence type="ECO:0000313" key="5">
    <source>
        <dbReference type="Proteomes" id="UP000188728"/>
    </source>
</evidence>
<dbReference type="SMART" id="SM00860">
    <property type="entry name" value="SMI1_KNR4"/>
    <property type="match status" value="1"/>
</dbReference>
<gene>
    <name evidence="3" type="ORF">BKK51_12800</name>
    <name evidence="4" type="ORF">BKK52_07090</name>
</gene>
<dbReference type="InterPro" id="IPR037883">
    <property type="entry name" value="Knr4/Smi1-like_sf"/>
</dbReference>
<comment type="caution">
    <text evidence="3">The sequence shown here is derived from an EMBL/GenBank/DDBJ whole genome shotgun (WGS) entry which is preliminary data.</text>
</comment>
<evidence type="ECO:0000259" key="2">
    <source>
        <dbReference type="SMART" id="SM00860"/>
    </source>
</evidence>
<evidence type="ECO:0000313" key="4">
    <source>
        <dbReference type="EMBL" id="OOF47976.1"/>
    </source>
</evidence>
<feature type="transmembrane region" description="Helical" evidence="1">
    <location>
        <begin position="68"/>
        <end position="93"/>
    </location>
</feature>
<organism evidence="3 5">
    <name type="scientific">Rodentibacter trehalosifermentans</name>
    <dbReference type="NCBI Taxonomy" id="1908263"/>
    <lineage>
        <taxon>Bacteria</taxon>
        <taxon>Pseudomonadati</taxon>
        <taxon>Pseudomonadota</taxon>
        <taxon>Gammaproteobacteria</taxon>
        <taxon>Pasteurellales</taxon>
        <taxon>Pasteurellaceae</taxon>
        <taxon>Rodentibacter</taxon>
    </lineage>
</organism>
<keyword evidence="1" id="KW-0472">Membrane</keyword>
<keyword evidence="6" id="KW-1185">Reference proteome</keyword>
<dbReference type="AlphaFoldDB" id="A0A1V3IL13"/>
<dbReference type="Proteomes" id="UP000189161">
    <property type="component" value="Unassembled WGS sequence"/>
</dbReference>
<name>A0A1V3IL13_9PAST</name>
<protein>
    <recommendedName>
        <fullName evidence="2">Knr4/Smi1-like domain-containing protein</fullName>
    </recommendedName>
</protein>
<dbReference type="EMBL" id="MLHK01000094">
    <property type="protein sequence ID" value="OOF42484.1"/>
    <property type="molecule type" value="Genomic_DNA"/>
</dbReference>
<dbReference type="Gene3D" id="3.40.1580.10">
    <property type="entry name" value="SMI1/KNR4-like"/>
    <property type="match status" value="1"/>
</dbReference>
<keyword evidence="1" id="KW-1133">Transmembrane helix</keyword>
<evidence type="ECO:0000313" key="3">
    <source>
        <dbReference type="EMBL" id="OOF42484.1"/>
    </source>
</evidence>
<accession>A0A1V3J0J0</accession>
<dbReference type="EMBL" id="MLHL01000038">
    <property type="protein sequence ID" value="OOF47976.1"/>
    <property type="molecule type" value="Genomic_DNA"/>
</dbReference>
<sequence>MKHPVDNPQFIQRYMYIDKLSKSKIFPLFFGFFWAALCWGVGSMSYYQILQAEAEQKEIRLWRPLARIYELAGADAVLLISLLLGVGALYFGWRNYKIKNSPLRRDKSANDEIFEPQDKRFYKATEQDIRDLEKQIGFLLPQDYRAFLLRYNGGFPTACVLNDNIIIDYFYYLVTDNREVRLSDVFKKVPNYGYGLPIATTLAGDILILSAEGEILFFDIEIMTDDDGAFISEIEYEPEWVTESFTALLEQLY</sequence>
<feature type="transmembrane region" description="Helical" evidence="1">
    <location>
        <begin position="25"/>
        <end position="47"/>
    </location>
</feature>
<dbReference type="OrthoDB" id="4103969at2"/>
<evidence type="ECO:0000313" key="6">
    <source>
        <dbReference type="Proteomes" id="UP000189161"/>
    </source>
</evidence>
<dbReference type="Pfam" id="PF09346">
    <property type="entry name" value="SMI1_KNR4"/>
    <property type="match status" value="1"/>
</dbReference>
<dbReference type="RefSeq" id="WP_077421381.1">
    <property type="nucleotide sequence ID" value="NZ_MLHL01000038.1"/>
</dbReference>
<evidence type="ECO:0000256" key="1">
    <source>
        <dbReference type="SAM" id="Phobius"/>
    </source>
</evidence>
<reference evidence="5 6" key="1">
    <citation type="submission" date="2016-10" db="EMBL/GenBank/DDBJ databases">
        <title>Rodentibacter gen. nov. and new species.</title>
        <authorList>
            <person name="Christensen H."/>
        </authorList>
    </citation>
    <scope>NUCLEOTIDE SEQUENCE [LARGE SCALE GENOMIC DNA]</scope>
    <source>
        <strain evidence="3 5">H1983213011</strain>
        <strain evidence="4 6">H1987082031</strain>
    </source>
</reference>
<feature type="domain" description="Knr4/Smi1-like" evidence="2">
    <location>
        <begin position="123"/>
        <end position="251"/>
    </location>
</feature>
<keyword evidence="1" id="KW-0812">Transmembrane</keyword>
<dbReference type="SUPFAM" id="SSF160631">
    <property type="entry name" value="SMI1/KNR4-like"/>
    <property type="match status" value="1"/>
</dbReference>
<dbReference type="InterPro" id="IPR018958">
    <property type="entry name" value="Knr4/Smi1-like_dom"/>
</dbReference>
<accession>A0A1V3IL13</accession>
<dbReference type="Proteomes" id="UP000188728">
    <property type="component" value="Unassembled WGS sequence"/>
</dbReference>